<keyword evidence="3 4" id="KW-0663">Pyridoxal phosphate</keyword>
<proteinExistence type="inferred from homology"/>
<dbReference type="GO" id="GO:0030429">
    <property type="term" value="F:kynureninase activity"/>
    <property type="evidence" value="ECO:0007669"/>
    <property type="project" value="UniProtKB-UniRule"/>
</dbReference>
<evidence type="ECO:0000256" key="2">
    <source>
        <dbReference type="ARBA" id="ARBA00022801"/>
    </source>
</evidence>
<comment type="similarity">
    <text evidence="7">Belongs to the DegT/DnrJ/EryC1 family.</text>
</comment>
<sequence length="405" mass="44541">MGATLSWFMPKLYKPEAFALPDGIYMDGNSLGLMPHAAKKAVERRLTDWAEQAVMGWDHWFGLSESLSPALARLVGARPEEVIATGSITTNLHLLVPTFYRPQGQRRHLLATELDFPTDLYAMRSWADLNGAELRLIPSRDGHTLHPDDIAAAITDEIALVLLPTVLYRSGQLLDVARWTEYAQAQGCVVGWDAAHSIGAVPHQFHDHGVDFAVWCSYKYLNAGPGAPGGLFVHERHLGTVPALRGWWGNDKTSQFRMENEYSRGEGAGAYQLGTPGVLSLAGLEGALEVYEGVDLAQLRARSLELTGLMLSLADELLPEMQVITPRAEAERGGHVSLQWDHNKQVSLALRARGIIPDYREPGIVRLAPIPFYNNEDDVRGTMQAIREIIDSGEYRSVGEGSAVS</sequence>
<dbReference type="HOGENOM" id="CLU_003433_4_0_0"/>
<feature type="binding site" evidence="4">
    <location>
        <position position="275"/>
    </location>
    <ligand>
        <name>pyridoxal 5'-phosphate</name>
        <dbReference type="ChEBI" id="CHEBI:597326"/>
    </ligand>
</feature>
<feature type="binding site" evidence="4">
    <location>
        <begin position="116"/>
        <end position="119"/>
    </location>
    <ligand>
        <name>pyridoxal 5'-phosphate</name>
        <dbReference type="ChEBI" id="CHEBI:597326"/>
    </ligand>
</feature>
<comment type="caution">
    <text evidence="4">Lacks conserved residue(s) required for the propagation of feature annotation.</text>
</comment>
<evidence type="ECO:0000256" key="5">
    <source>
        <dbReference type="NCBIfam" id="TIGR01814"/>
    </source>
</evidence>
<dbReference type="PANTHER" id="PTHR14084:SF0">
    <property type="entry name" value="KYNURENINASE"/>
    <property type="match status" value="1"/>
</dbReference>
<keyword evidence="8" id="KW-0614">Plasmid</keyword>
<comment type="pathway">
    <text evidence="4 6">Amino-acid degradation; L-kynurenine degradation; L-alanine and anthranilate from L-kynurenine: step 1/1.</text>
</comment>
<dbReference type="SUPFAM" id="SSF53383">
    <property type="entry name" value="PLP-dependent transferases"/>
    <property type="match status" value="1"/>
</dbReference>
<dbReference type="KEGG" id="dpt:Deipr_2230"/>
<feature type="binding site" evidence="4">
    <location>
        <position position="218"/>
    </location>
    <ligand>
        <name>pyridoxal 5'-phosphate</name>
        <dbReference type="ChEBI" id="CHEBI:597326"/>
    </ligand>
</feature>
<organism evidence="8 9">
    <name type="scientific">Deinococcus proteolyticus (strain ATCC 35074 / DSM 20540 / JCM 6276 / NBRC 101906 / NCIMB 13154 / VKM Ac-1939 / CCM 2703 / MRP)</name>
    <dbReference type="NCBI Taxonomy" id="693977"/>
    <lineage>
        <taxon>Bacteria</taxon>
        <taxon>Thermotogati</taxon>
        <taxon>Deinococcota</taxon>
        <taxon>Deinococci</taxon>
        <taxon>Deinococcales</taxon>
        <taxon>Deinococcaceae</taxon>
        <taxon>Deinococcus</taxon>
    </lineage>
</organism>
<dbReference type="HAMAP" id="MF_01970">
    <property type="entry name" value="Kynureninase"/>
    <property type="match status" value="1"/>
</dbReference>
<dbReference type="InterPro" id="IPR015421">
    <property type="entry name" value="PyrdxlP-dep_Trfase_major"/>
</dbReference>
<dbReference type="AlphaFoldDB" id="F0RPQ0"/>
<dbReference type="UniPathway" id="UPA00334">
    <property type="reaction ID" value="UER00455"/>
</dbReference>
<accession>F0RPQ0</accession>
<comment type="cofactor">
    <cofactor evidence="4 6">
        <name>pyridoxal 5'-phosphate</name>
        <dbReference type="ChEBI" id="CHEBI:597326"/>
    </cofactor>
</comment>
<dbReference type="InterPro" id="IPR000653">
    <property type="entry name" value="DegT/StrS_aminotransferase"/>
</dbReference>
<dbReference type="Pfam" id="PF01041">
    <property type="entry name" value="DegT_DnrJ_EryC1"/>
    <property type="match status" value="1"/>
</dbReference>
<keyword evidence="1 4" id="KW-0662">Pyridine nucleotide biosynthesis</keyword>
<dbReference type="Gene3D" id="3.40.640.10">
    <property type="entry name" value="Type I PLP-dependent aspartate aminotransferase-like (Major domain)"/>
    <property type="match status" value="1"/>
</dbReference>
<dbReference type="GO" id="GO:0097053">
    <property type="term" value="P:L-kynurenine catabolic process"/>
    <property type="evidence" value="ECO:0007669"/>
    <property type="project" value="UniProtKB-UniRule"/>
</dbReference>
<comment type="similarity">
    <text evidence="4 6">Belongs to the kynureninase family.</text>
</comment>
<keyword evidence="9" id="KW-1185">Reference proteome</keyword>
<evidence type="ECO:0000313" key="9">
    <source>
        <dbReference type="Proteomes" id="UP000007718"/>
    </source>
</evidence>
<feature type="binding site" evidence="4">
    <location>
        <position position="88"/>
    </location>
    <ligand>
        <name>pyridoxal 5'-phosphate</name>
        <dbReference type="ChEBI" id="CHEBI:597326"/>
    </ligand>
</feature>
<comment type="subunit">
    <text evidence="4 6">Homodimer.</text>
</comment>
<name>F0RPQ0_DEIPM</name>
<dbReference type="Pfam" id="PF22580">
    <property type="entry name" value="KYNU_C"/>
    <property type="match status" value="1"/>
</dbReference>
<evidence type="ECO:0000256" key="6">
    <source>
        <dbReference type="PIRNR" id="PIRNR038800"/>
    </source>
</evidence>
<evidence type="ECO:0000256" key="3">
    <source>
        <dbReference type="ARBA" id="ARBA00022898"/>
    </source>
</evidence>
<dbReference type="Proteomes" id="UP000007718">
    <property type="component" value="Plasmid pDEIPR01"/>
</dbReference>
<dbReference type="GO" id="GO:0019441">
    <property type="term" value="P:L-tryptophan catabolic process to kynurenine"/>
    <property type="evidence" value="ECO:0007669"/>
    <property type="project" value="TreeGrafter"/>
</dbReference>
<reference evidence="8 9" key="1">
    <citation type="submission" date="2011-02" db="EMBL/GenBank/DDBJ databases">
        <title>The complete sequence of plasmid1 of Deinococcus proteolyticus DSM 20540.</title>
        <authorList>
            <consortium name="US DOE Joint Genome Institute (JGI-PGF)"/>
            <person name="Lucas S."/>
            <person name="Copeland A."/>
            <person name="Lapidus A."/>
            <person name="Bruce D."/>
            <person name="Goodwin L."/>
            <person name="Pitluck S."/>
            <person name="Kyrpides N."/>
            <person name="Mavromatis K."/>
            <person name="Pagani I."/>
            <person name="Ivanova N."/>
            <person name="Ovchinnikova G."/>
            <person name="Zeytun A."/>
            <person name="Detter J.C."/>
            <person name="Han C."/>
            <person name="Land M."/>
            <person name="Hauser L."/>
            <person name="Markowitz V."/>
            <person name="Cheng J.-F."/>
            <person name="Hugenholtz P."/>
            <person name="Woyke T."/>
            <person name="Wu D."/>
            <person name="Pukall R."/>
            <person name="Steenblock K."/>
            <person name="Brambilla E."/>
            <person name="Klenk H.-P."/>
            <person name="Eisen J.A."/>
        </authorList>
    </citation>
    <scope>NUCLEOTIDE SEQUENCE [LARGE SCALE GENOMIC DNA]</scope>
    <source>
        <strain evidence="9">ATCC 35074 / DSM 20540 / JCM 6276 / NBRC 101906 / NCIMB 13154 / VKM Ac-1939 / CCM 2703 / MRP</strain>
        <plasmid evidence="9">Plasmid pDEIPR01</plasmid>
    </source>
</reference>
<comment type="pathway">
    <text evidence="4 6">Cofactor biosynthesis; NAD(+) biosynthesis; quinolinate from L-kynurenine: step 2/3.</text>
</comment>
<dbReference type="Gene3D" id="3.90.1150.10">
    <property type="entry name" value="Aspartate Aminotransferase, domain 1"/>
    <property type="match status" value="1"/>
</dbReference>
<evidence type="ECO:0000256" key="7">
    <source>
        <dbReference type="RuleBase" id="RU004508"/>
    </source>
</evidence>
<gene>
    <name evidence="4" type="primary">kynU</name>
    <name evidence="8" type="ordered locus">Deipr_2230</name>
</gene>
<evidence type="ECO:0000313" key="8">
    <source>
        <dbReference type="EMBL" id="ADY27356.1"/>
    </source>
</evidence>
<dbReference type="NCBIfam" id="TIGR01814">
    <property type="entry name" value="kynureninase"/>
    <property type="match status" value="1"/>
</dbReference>
<dbReference type="PIRSF" id="PIRSF038800">
    <property type="entry name" value="KYNU"/>
    <property type="match status" value="1"/>
</dbReference>
<dbReference type="GO" id="GO:0043420">
    <property type="term" value="P:anthranilate metabolic process"/>
    <property type="evidence" value="ECO:0007669"/>
    <property type="project" value="TreeGrafter"/>
</dbReference>
<protein>
    <recommendedName>
        <fullName evidence="4 5">Kynureninase</fullName>
        <ecNumber evidence="4 5">3.7.1.3</ecNumber>
    </recommendedName>
    <alternativeName>
        <fullName evidence="4">L-kynurenine hydrolase</fullName>
    </alternativeName>
</protein>
<dbReference type="GO" id="GO:0009435">
    <property type="term" value="P:NAD+ biosynthetic process"/>
    <property type="evidence" value="ECO:0007669"/>
    <property type="project" value="UniProtKB-UniRule"/>
</dbReference>
<evidence type="ECO:0000256" key="4">
    <source>
        <dbReference type="HAMAP-Rule" id="MF_01970"/>
    </source>
</evidence>
<dbReference type="PANTHER" id="PTHR14084">
    <property type="entry name" value="KYNURENINASE"/>
    <property type="match status" value="1"/>
</dbReference>
<geneLocation type="plasmid" evidence="8 9">
    <name>pDEIPR01</name>
</geneLocation>
<feature type="binding site" evidence="4">
    <location>
        <position position="193"/>
    </location>
    <ligand>
        <name>pyridoxal 5'-phosphate</name>
        <dbReference type="ChEBI" id="CHEBI:597326"/>
    </ligand>
</feature>
<comment type="function">
    <text evidence="4 6">Catalyzes the cleavage of L-kynurenine (L-Kyn) and L-3-hydroxykynurenine (L-3OHKyn) into anthranilic acid (AA) and 3-hydroxyanthranilic acid (3-OHAA), respectively.</text>
</comment>
<dbReference type="InterPro" id="IPR015424">
    <property type="entry name" value="PyrdxlP-dep_Trfase"/>
</dbReference>
<dbReference type="InterPro" id="IPR010111">
    <property type="entry name" value="Kynureninase"/>
</dbReference>
<dbReference type="GO" id="GO:0019805">
    <property type="term" value="P:quinolinate biosynthetic process"/>
    <property type="evidence" value="ECO:0007669"/>
    <property type="project" value="UniProtKB-UniRule"/>
</dbReference>
<feature type="binding site" evidence="4">
    <location>
        <position position="89"/>
    </location>
    <ligand>
        <name>pyridoxal 5'-phosphate</name>
        <dbReference type="ChEBI" id="CHEBI:597326"/>
    </ligand>
</feature>
<dbReference type="GO" id="GO:0030170">
    <property type="term" value="F:pyridoxal phosphate binding"/>
    <property type="evidence" value="ECO:0007669"/>
    <property type="project" value="UniProtKB-UniRule"/>
</dbReference>
<dbReference type="UniPathway" id="UPA00253">
    <property type="reaction ID" value="UER00329"/>
</dbReference>
<dbReference type="EC" id="3.7.1.3" evidence="4 5"/>
<feature type="binding site" evidence="4">
    <location>
        <position position="247"/>
    </location>
    <ligand>
        <name>pyridoxal 5'-phosphate</name>
        <dbReference type="ChEBI" id="CHEBI:597326"/>
    </ligand>
</feature>
<feature type="binding site" evidence="4">
    <location>
        <position position="196"/>
    </location>
    <ligand>
        <name>pyridoxal 5'-phosphate</name>
        <dbReference type="ChEBI" id="CHEBI:597326"/>
    </ligand>
</feature>
<feature type="modified residue" description="N6-(pyridoxal phosphate)lysine" evidence="4">
    <location>
        <position position="219"/>
    </location>
</feature>
<dbReference type="GO" id="GO:0005737">
    <property type="term" value="C:cytoplasm"/>
    <property type="evidence" value="ECO:0007669"/>
    <property type="project" value="UniProtKB-UniRule"/>
</dbReference>
<comment type="catalytic activity">
    <reaction evidence="6">
        <text>3-hydroxy-L-kynurenine + H2O = 3-hydroxyanthranilate + L-alanine + H(+)</text>
        <dbReference type="Rhea" id="RHEA:25143"/>
        <dbReference type="ChEBI" id="CHEBI:15377"/>
        <dbReference type="ChEBI" id="CHEBI:15378"/>
        <dbReference type="ChEBI" id="CHEBI:36559"/>
        <dbReference type="ChEBI" id="CHEBI:57972"/>
        <dbReference type="ChEBI" id="CHEBI:58125"/>
        <dbReference type="EC" id="3.7.1.3"/>
    </reaction>
</comment>
<evidence type="ECO:0000256" key="1">
    <source>
        <dbReference type="ARBA" id="ARBA00022642"/>
    </source>
</evidence>
<keyword evidence="2 4" id="KW-0378">Hydrolase</keyword>
<dbReference type="InterPro" id="IPR015422">
    <property type="entry name" value="PyrdxlP-dep_Trfase_small"/>
</dbReference>
<dbReference type="EMBL" id="CP002537">
    <property type="protein sequence ID" value="ADY27356.1"/>
    <property type="molecule type" value="Genomic_DNA"/>
</dbReference>
<comment type="catalytic activity">
    <reaction evidence="4 6">
        <text>L-kynurenine + H2O = anthranilate + L-alanine + H(+)</text>
        <dbReference type="Rhea" id="RHEA:16813"/>
        <dbReference type="ChEBI" id="CHEBI:15377"/>
        <dbReference type="ChEBI" id="CHEBI:15378"/>
        <dbReference type="ChEBI" id="CHEBI:16567"/>
        <dbReference type="ChEBI" id="CHEBI:57959"/>
        <dbReference type="ChEBI" id="CHEBI:57972"/>
        <dbReference type="EC" id="3.7.1.3"/>
    </reaction>
</comment>